<name>A0AAD7KGB5_9AGAR</name>
<gene>
    <name evidence="2" type="ORF">DFH07DRAFT_763647</name>
</gene>
<accession>A0AAD7KGB5</accession>
<proteinExistence type="predicted"/>
<evidence type="ECO:0000256" key="1">
    <source>
        <dbReference type="SAM" id="SignalP"/>
    </source>
</evidence>
<dbReference type="EMBL" id="JARJLG010000001">
    <property type="protein sequence ID" value="KAJ7785031.1"/>
    <property type="molecule type" value="Genomic_DNA"/>
</dbReference>
<evidence type="ECO:0000313" key="2">
    <source>
        <dbReference type="EMBL" id="KAJ7785031.1"/>
    </source>
</evidence>
<feature type="signal peptide" evidence="1">
    <location>
        <begin position="1"/>
        <end position="18"/>
    </location>
</feature>
<dbReference type="AlphaFoldDB" id="A0AAD7KGB5"/>
<organism evidence="2 3">
    <name type="scientific">Mycena maculata</name>
    <dbReference type="NCBI Taxonomy" id="230809"/>
    <lineage>
        <taxon>Eukaryota</taxon>
        <taxon>Fungi</taxon>
        <taxon>Dikarya</taxon>
        <taxon>Basidiomycota</taxon>
        <taxon>Agaricomycotina</taxon>
        <taxon>Agaricomycetes</taxon>
        <taxon>Agaricomycetidae</taxon>
        <taxon>Agaricales</taxon>
        <taxon>Marasmiineae</taxon>
        <taxon>Mycenaceae</taxon>
        <taxon>Mycena</taxon>
    </lineage>
</organism>
<keyword evidence="1" id="KW-0732">Signal</keyword>
<reference evidence="2" key="1">
    <citation type="submission" date="2023-03" db="EMBL/GenBank/DDBJ databases">
        <title>Massive genome expansion in bonnet fungi (Mycena s.s.) driven by repeated elements and novel gene families across ecological guilds.</title>
        <authorList>
            <consortium name="Lawrence Berkeley National Laboratory"/>
            <person name="Harder C.B."/>
            <person name="Miyauchi S."/>
            <person name="Viragh M."/>
            <person name="Kuo A."/>
            <person name="Thoen E."/>
            <person name="Andreopoulos B."/>
            <person name="Lu D."/>
            <person name="Skrede I."/>
            <person name="Drula E."/>
            <person name="Henrissat B."/>
            <person name="Morin E."/>
            <person name="Kohler A."/>
            <person name="Barry K."/>
            <person name="LaButti K."/>
            <person name="Morin E."/>
            <person name="Salamov A."/>
            <person name="Lipzen A."/>
            <person name="Mereny Z."/>
            <person name="Hegedus B."/>
            <person name="Baldrian P."/>
            <person name="Stursova M."/>
            <person name="Weitz H."/>
            <person name="Taylor A."/>
            <person name="Grigoriev I.V."/>
            <person name="Nagy L.G."/>
            <person name="Martin F."/>
            <person name="Kauserud H."/>
        </authorList>
    </citation>
    <scope>NUCLEOTIDE SEQUENCE</scope>
    <source>
        <strain evidence="2">CBHHK188m</strain>
    </source>
</reference>
<evidence type="ECO:0000313" key="3">
    <source>
        <dbReference type="Proteomes" id="UP001215280"/>
    </source>
</evidence>
<protein>
    <submittedName>
        <fullName evidence="2">Uncharacterized protein</fullName>
    </submittedName>
</protein>
<feature type="chain" id="PRO_5042183846" evidence="1">
    <location>
        <begin position="19"/>
        <end position="172"/>
    </location>
</feature>
<dbReference type="Proteomes" id="UP001215280">
    <property type="component" value="Unassembled WGS sequence"/>
</dbReference>
<comment type="caution">
    <text evidence="2">The sequence shown here is derived from an EMBL/GenBank/DDBJ whole genome shotgun (WGS) entry which is preliminary data.</text>
</comment>
<sequence length="172" mass="19165">MFSNLLTFGLTDLTLVRTAPSTGLQAPMAMSRSIDVPAAGAFTHAMATRPDPGTYNINVATITQLRNCEEKTPVFGACTREWPGPFADLSSIPSHKCMGKDLFRRQNGPRALRNSVSRAKPGVLRHVACPILRVLCSGFKQVILRQARGEKIQLWQFQPVYNRLRPSWKQKD</sequence>
<keyword evidence="3" id="KW-1185">Reference proteome</keyword>